<evidence type="ECO:0000313" key="2">
    <source>
        <dbReference type="Proteomes" id="UP000054776"/>
    </source>
</evidence>
<dbReference type="OrthoDB" id="10274349at2759"/>
<proteinExistence type="predicted"/>
<dbReference type="InParanoid" id="A0A0V1ARI1"/>
<comment type="caution">
    <text evidence="1">The sequence shown here is derived from an EMBL/GenBank/DDBJ whole genome shotgun (WGS) entry which is preliminary data.</text>
</comment>
<name>A0A0V1ARI1_TRISP</name>
<protein>
    <submittedName>
        <fullName evidence="1">Uncharacterized protein</fullName>
    </submittedName>
</protein>
<dbReference type="AlphaFoldDB" id="A0A0V1ARI1"/>
<dbReference type="Proteomes" id="UP000054776">
    <property type="component" value="Unassembled WGS sequence"/>
</dbReference>
<keyword evidence="2" id="KW-1185">Reference proteome</keyword>
<gene>
    <name evidence="1" type="ORF">T01_6341</name>
</gene>
<accession>A0A0V1ARI1</accession>
<sequence>MADDKRKATGNVPIVYLRTMYCEHAHFNGSSTARYKLAVARLEELHIQYFNSKTARREKRKEENAFR</sequence>
<organism evidence="1 2">
    <name type="scientific">Trichinella spiralis</name>
    <name type="common">Trichina worm</name>
    <dbReference type="NCBI Taxonomy" id="6334"/>
    <lineage>
        <taxon>Eukaryota</taxon>
        <taxon>Metazoa</taxon>
        <taxon>Ecdysozoa</taxon>
        <taxon>Nematoda</taxon>
        <taxon>Enoplea</taxon>
        <taxon>Dorylaimia</taxon>
        <taxon>Trichinellida</taxon>
        <taxon>Trichinellidae</taxon>
        <taxon>Trichinella</taxon>
    </lineage>
</organism>
<dbReference type="EMBL" id="JYDH01000259">
    <property type="protein sequence ID" value="KRY27380.1"/>
    <property type="molecule type" value="Genomic_DNA"/>
</dbReference>
<reference evidence="1 2" key="1">
    <citation type="submission" date="2015-01" db="EMBL/GenBank/DDBJ databases">
        <title>Evolution of Trichinella species and genotypes.</title>
        <authorList>
            <person name="Korhonen P.K."/>
            <person name="Edoardo P."/>
            <person name="Giuseppe L.R."/>
            <person name="Gasser R.B."/>
        </authorList>
    </citation>
    <scope>NUCLEOTIDE SEQUENCE [LARGE SCALE GENOMIC DNA]</scope>
    <source>
        <strain evidence="1">ISS3</strain>
    </source>
</reference>
<evidence type="ECO:0000313" key="1">
    <source>
        <dbReference type="EMBL" id="KRY27380.1"/>
    </source>
</evidence>